<keyword evidence="2" id="KW-0677">Repeat</keyword>
<dbReference type="InterPro" id="IPR000408">
    <property type="entry name" value="Reg_chr_condens"/>
</dbReference>
<feature type="region of interest" description="Disordered" evidence="3">
    <location>
        <begin position="1"/>
        <end position="25"/>
    </location>
</feature>
<dbReference type="OrthoDB" id="904022at2"/>
<organism evidence="5 6">
    <name type="scientific">Acrocarpospora corrugata</name>
    <dbReference type="NCBI Taxonomy" id="35763"/>
    <lineage>
        <taxon>Bacteria</taxon>
        <taxon>Bacillati</taxon>
        <taxon>Actinomycetota</taxon>
        <taxon>Actinomycetes</taxon>
        <taxon>Streptosporangiales</taxon>
        <taxon>Streptosporangiaceae</taxon>
        <taxon>Acrocarpospora</taxon>
    </lineage>
</organism>
<dbReference type="SUPFAM" id="SSF50985">
    <property type="entry name" value="RCC1/BLIP-II"/>
    <property type="match status" value="2"/>
</dbReference>
<accession>A0A5M3VUZ3</accession>
<feature type="domain" description="RCC1-like" evidence="4">
    <location>
        <begin position="18"/>
        <end position="364"/>
    </location>
</feature>
<reference evidence="5 6" key="1">
    <citation type="submission" date="2019-10" db="EMBL/GenBank/DDBJ databases">
        <title>Whole genome shotgun sequence of Acrocarpospora corrugata NBRC 13972.</title>
        <authorList>
            <person name="Ichikawa N."/>
            <person name="Kimura A."/>
            <person name="Kitahashi Y."/>
            <person name="Komaki H."/>
            <person name="Oguchi A."/>
        </authorList>
    </citation>
    <scope>NUCLEOTIDE SEQUENCE [LARGE SCALE GENOMIC DNA]</scope>
    <source>
        <strain evidence="5 6">NBRC 13972</strain>
    </source>
</reference>
<evidence type="ECO:0000256" key="2">
    <source>
        <dbReference type="ARBA" id="ARBA00022737"/>
    </source>
</evidence>
<evidence type="ECO:0000313" key="5">
    <source>
        <dbReference type="EMBL" id="GER98207.1"/>
    </source>
</evidence>
<dbReference type="PANTHER" id="PTHR45982:SF1">
    <property type="entry name" value="REGULATOR OF CHROMOSOME CONDENSATION"/>
    <property type="match status" value="1"/>
</dbReference>
<proteinExistence type="predicted"/>
<dbReference type="InterPro" id="IPR009091">
    <property type="entry name" value="RCC1/BLIP-II"/>
</dbReference>
<dbReference type="Pfam" id="PF25390">
    <property type="entry name" value="WD40_RLD"/>
    <property type="match status" value="1"/>
</dbReference>
<dbReference type="PROSITE" id="PS50012">
    <property type="entry name" value="RCC1_3"/>
    <property type="match status" value="7"/>
</dbReference>
<name>A0A5M3VUZ3_9ACTN</name>
<dbReference type="InterPro" id="IPR058923">
    <property type="entry name" value="RCC1-like_dom"/>
</dbReference>
<evidence type="ECO:0000256" key="1">
    <source>
        <dbReference type="ARBA" id="ARBA00022658"/>
    </source>
</evidence>
<sequence length="491" mass="49366">MPPAGPAHGTTPDVPTQLMGWGSNSAGQVTAGPAVLPLPVPVPGGLDFVDASTGTNHSVALAKDGRVWSWGANNSGQLGDGTDVSRTEPAPVPGLTDIVEVRAGSVFSVALDSHGRVYSWGVNTSGRLGLGSVDAGRSTPTRIPSLGEIAQIDVSLAHVLARRSDGTVWSWGSNLVGELGYGTAPYSAFPTMVPGLADVVDVAAGDVFSLALRRDGTVSGWGSNAERQLGNADAGEIRLSPGYVAGPISGVADLEAGGDFVMVLLSDGTLRTWGSNVRGQLGIHSPVGNAGAPAKLQIARVTQISAARRSALALTDDSRAYSWGVNALGILGIGDLPTEMRAPTEITALPGGTVALASSGVGGHMLALRTDSPLFQVKLNPAAGTLVLPSGLAPAGAQANTWVSIASVGSYRGSVTLKATGLPPGIKATFSPPIVSSGESAQLTLSGVSLETGPYTIAVTGTSAFPLKQVSATYTLTLADSPPPAPDGPAG</sequence>
<protein>
    <recommendedName>
        <fullName evidence="4">RCC1-like domain-containing protein</fullName>
    </recommendedName>
</protein>
<dbReference type="Proteomes" id="UP000334990">
    <property type="component" value="Unassembled WGS sequence"/>
</dbReference>
<comment type="caution">
    <text evidence="5">The sequence shown here is derived from an EMBL/GenBank/DDBJ whole genome shotgun (WGS) entry which is preliminary data.</text>
</comment>
<evidence type="ECO:0000259" key="4">
    <source>
        <dbReference type="Pfam" id="PF25390"/>
    </source>
</evidence>
<dbReference type="PROSITE" id="PS00626">
    <property type="entry name" value="RCC1_2"/>
    <property type="match status" value="1"/>
</dbReference>
<keyword evidence="6" id="KW-1185">Reference proteome</keyword>
<dbReference type="InterPro" id="IPR051553">
    <property type="entry name" value="Ran_GTPase-activating"/>
</dbReference>
<dbReference type="PRINTS" id="PR00633">
    <property type="entry name" value="RCCNDNSATION"/>
</dbReference>
<dbReference type="AlphaFoldDB" id="A0A5M3VUZ3"/>
<keyword evidence="1" id="KW-0344">Guanine-nucleotide releasing factor</keyword>
<dbReference type="EMBL" id="BLAD01000035">
    <property type="protein sequence ID" value="GER98207.1"/>
    <property type="molecule type" value="Genomic_DNA"/>
</dbReference>
<gene>
    <name evidence="5" type="ORF">Acor_02690</name>
</gene>
<evidence type="ECO:0000256" key="3">
    <source>
        <dbReference type="SAM" id="MobiDB-lite"/>
    </source>
</evidence>
<dbReference type="PANTHER" id="PTHR45982">
    <property type="entry name" value="REGULATOR OF CHROMOSOME CONDENSATION"/>
    <property type="match status" value="1"/>
</dbReference>
<dbReference type="Gene3D" id="2.130.10.30">
    <property type="entry name" value="Regulator of chromosome condensation 1/beta-lactamase-inhibitor protein II"/>
    <property type="match status" value="2"/>
</dbReference>
<evidence type="ECO:0000313" key="6">
    <source>
        <dbReference type="Proteomes" id="UP000334990"/>
    </source>
</evidence>
<dbReference type="RefSeq" id="WP_155334644.1">
    <property type="nucleotide sequence ID" value="NZ_BAAABN010000006.1"/>
</dbReference>